<dbReference type="InterPro" id="IPR036188">
    <property type="entry name" value="FAD/NAD-bd_sf"/>
</dbReference>
<evidence type="ECO:0000256" key="4">
    <source>
        <dbReference type="ARBA" id="ARBA00022827"/>
    </source>
</evidence>
<feature type="domain" description="FAD dependent oxidoreductase" evidence="6">
    <location>
        <begin position="12"/>
        <end position="79"/>
    </location>
</feature>
<evidence type="ECO:0000259" key="6">
    <source>
        <dbReference type="Pfam" id="PF01266"/>
    </source>
</evidence>
<dbReference type="GO" id="GO:0008115">
    <property type="term" value="F:sarcosine oxidase activity"/>
    <property type="evidence" value="ECO:0007669"/>
    <property type="project" value="TreeGrafter"/>
</dbReference>
<dbReference type="Gene3D" id="3.50.50.60">
    <property type="entry name" value="FAD/NAD(P)-binding domain"/>
    <property type="match status" value="2"/>
</dbReference>
<dbReference type="SUPFAM" id="SSF51905">
    <property type="entry name" value="FAD/NAD(P)-binding domain"/>
    <property type="match status" value="1"/>
</dbReference>
<keyword evidence="4" id="KW-0274">FAD</keyword>
<dbReference type="InterPro" id="IPR045170">
    <property type="entry name" value="MTOX"/>
</dbReference>
<comment type="caution">
    <text evidence="7">The sequence shown here is derived from an EMBL/GenBank/DDBJ whole genome shotgun (WGS) entry which is preliminary data.</text>
</comment>
<evidence type="ECO:0000256" key="5">
    <source>
        <dbReference type="ARBA" id="ARBA00023002"/>
    </source>
</evidence>
<dbReference type="AlphaFoldDB" id="A0AAN6PGC7"/>
<comment type="similarity">
    <text evidence="2">Belongs to the MSOX/MTOX family.</text>
</comment>
<evidence type="ECO:0000256" key="3">
    <source>
        <dbReference type="ARBA" id="ARBA00022630"/>
    </source>
</evidence>
<dbReference type="EMBL" id="MU854376">
    <property type="protein sequence ID" value="KAK4040494.1"/>
    <property type="molecule type" value="Genomic_DNA"/>
</dbReference>
<evidence type="ECO:0000256" key="2">
    <source>
        <dbReference type="ARBA" id="ARBA00010989"/>
    </source>
</evidence>
<evidence type="ECO:0000256" key="1">
    <source>
        <dbReference type="ARBA" id="ARBA00001974"/>
    </source>
</evidence>
<proteinExistence type="inferred from homology"/>
<dbReference type="PANTHER" id="PTHR10961:SF37">
    <property type="entry name" value="FAD DEPENDENT OXIDOREDUCTASE DOMAIN-CONTAINING PROTEIN"/>
    <property type="match status" value="1"/>
</dbReference>
<evidence type="ECO:0000313" key="8">
    <source>
        <dbReference type="Proteomes" id="UP001303115"/>
    </source>
</evidence>
<dbReference type="InterPro" id="IPR006076">
    <property type="entry name" value="FAD-dep_OxRdtase"/>
</dbReference>
<dbReference type="Proteomes" id="UP001303115">
    <property type="component" value="Unassembled WGS sequence"/>
</dbReference>
<feature type="domain" description="FAD dependent oxidoreductase" evidence="6">
    <location>
        <begin position="88"/>
        <end position="330"/>
    </location>
</feature>
<dbReference type="GO" id="GO:0050031">
    <property type="term" value="F:L-pipecolate oxidase activity"/>
    <property type="evidence" value="ECO:0007669"/>
    <property type="project" value="TreeGrafter"/>
</dbReference>
<dbReference type="GO" id="GO:0004657">
    <property type="term" value="F:proline dehydrogenase activity"/>
    <property type="evidence" value="ECO:0007669"/>
    <property type="project" value="TreeGrafter"/>
</dbReference>
<protein>
    <recommendedName>
        <fullName evidence="6">FAD dependent oxidoreductase domain-containing protein</fullName>
    </recommendedName>
</protein>
<evidence type="ECO:0000313" key="7">
    <source>
        <dbReference type="EMBL" id="KAK4040494.1"/>
    </source>
</evidence>
<dbReference type="PANTHER" id="PTHR10961">
    <property type="entry name" value="PEROXISOMAL SARCOSINE OXIDASE"/>
    <property type="match status" value="1"/>
</dbReference>
<name>A0AAN6PGC7_9PEZI</name>
<sequence length="369" mass="39709">MSSCNIPTRTSYLVVGAGVFGASAALALARSRPSESIILVDKSLPPRQSASWDCAKVVRADYTDILYARLALEAKNRWRADPLYNRPGLANESSGWVEANRALAAVVNAAAAAGVRLVQANVSALIFDENRVCTGVRYADGQSQLAEHTLLATGAETAQLLVCSDPAFRELHAGNRLTAAGLVTGIAKLKPEEAARFHGAPVFLHAGGSAKVIPPNDMGELKITCDVSFTNTTEVLPGFILSSPPTDPSEDQASLALGMESELARVRHGILGGRSDHAQPKHCYICWDAITPNQNFIISPHPHAENLYLATGGSFHSFKFLPTIGDFIARMIDGSLEKELAERWAWDFVKEEGSNKRMMPARDMAESKA</sequence>
<keyword evidence="3" id="KW-0285">Flavoprotein</keyword>
<dbReference type="PRINTS" id="PR00368">
    <property type="entry name" value="FADPNR"/>
</dbReference>
<gene>
    <name evidence="7" type="ORF">C8A01DRAFT_46211</name>
</gene>
<organism evidence="7 8">
    <name type="scientific">Parachaetomium inaequale</name>
    <dbReference type="NCBI Taxonomy" id="2588326"/>
    <lineage>
        <taxon>Eukaryota</taxon>
        <taxon>Fungi</taxon>
        <taxon>Dikarya</taxon>
        <taxon>Ascomycota</taxon>
        <taxon>Pezizomycotina</taxon>
        <taxon>Sordariomycetes</taxon>
        <taxon>Sordariomycetidae</taxon>
        <taxon>Sordariales</taxon>
        <taxon>Chaetomiaceae</taxon>
        <taxon>Parachaetomium</taxon>
    </lineage>
</organism>
<keyword evidence="8" id="KW-1185">Reference proteome</keyword>
<comment type="cofactor">
    <cofactor evidence="1">
        <name>FAD</name>
        <dbReference type="ChEBI" id="CHEBI:57692"/>
    </cofactor>
</comment>
<dbReference type="GO" id="GO:0050660">
    <property type="term" value="F:flavin adenine dinucleotide binding"/>
    <property type="evidence" value="ECO:0007669"/>
    <property type="project" value="InterPro"/>
</dbReference>
<reference evidence="8" key="1">
    <citation type="journal article" date="2023" name="Mol. Phylogenet. Evol.">
        <title>Genome-scale phylogeny and comparative genomics of the fungal order Sordariales.</title>
        <authorList>
            <person name="Hensen N."/>
            <person name="Bonometti L."/>
            <person name="Westerberg I."/>
            <person name="Brannstrom I.O."/>
            <person name="Guillou S."/>
            <person name="Cros-Aarteil S."/>
            <person name="Calhoun S."/>
            <person name="Haridas S."/>
            <person name="Kuo A."/>
            <person name="Mondo S."/>
            <person name="Pangilinan J."/>
            <person name="Riley R."/>
            <person name="LaButti K."/>
            <person name="Andreopoulos B."/>
            <person name="Lipzen A."/>
            <person name="Chen C."/>
            <person name="Yan M."/>
            <person name="Daum C."/>
            <person name="Ng V."/>
            <person name="Clum A."/>
            <person name="Steindorff A."/>
            <person name="Ohm R.A."/>
            <person name="Martin F."/>
            <person name="Silar P."/>
            <person name="Natvig D.O."/>
            <person name="Lalanne C."/>
            <person name="Gautier V."/>
            <person name="Ament-Velasquez S.L."/>
            <person name="Kruys A."/>
            <person name="Hutchinson M.I."/>
            <person name="Powell A.J."/>
            <person name="Barry K."/>
            <person name="Miller A.N."/>
            <person name="Grigoriev I.V."/>
            <person name="Debuchy R."/>
            <person name="Gladieux P."/>
            <person name="Hiltunen Thoren M."/>
            <person name="Johannesson H."/>
        </authorList>
    </citation>
    <scope>NUCLEOTIDE SEQUENCE [LARGE SCALE GENOMIC DNA]</scope>
    <source>
        <strain evidence="8">CBS 284.82</strain>
    </source>
</reference>
<accession>A0AAN6PGC7</accession>
<keyword evidence="5" id="KW-0560">Oxidoreductase</keyword>
<dbReference type="Pfam" id="PF01266">
    <property type="entry name" value="DAO"/>
    <property type="match status" value="2"/>
</dbReference>